<sequence length="127" mass="12858">STLNGQASTRIAAAAIDNRQSGRILSQSGSVDINASQVLNSQSGLISSSGSLTITAGSLDNSQQGKLSSSSALSARISGQFLNQLGLVSANGYLLLNAATLDNRSAEISSLGNLTLTVGQFNNSEKG</sequence>
<dbReference type="NCBIfam" id="TIGR01731">
    <property type="entry name" value="fil_hemag_20aa"/>
    <property type="match status" value="4"/>
</dbReference>
<comment type="caution">
    <text evidence="1">The sequence shown here is derived from an EMBL/GenBank/DDBJ whole genome shotgun (WGS) entry which is preliminary data.</text>
</comment>
<gene>
    <name evidence="1" type="ORF">APX70_01789</name>
</gene>
<evidence type="ECO:0000313" key="2">
    <source>
        <dbReference type="Proteomes" id="UP000282378"/>
    </source>
</evidence>
<feature type="non-terminal residue" evidence="1">
    <location>
        <position position="127"/>
    </location>
</feature>
<dbReference type="EMBL" id="RBNL01004399">
    <property type="protein sequence ID" value="RML32490.1"/>
    <property type="molecule type" value="Genomic_DNA"/>
</dbReference>
<dbReference type="AlphaFoldDB" id="A0A3M2UZT1"/>
<proteinExistence type="predicted"/>
<reference evidence="1 2" key="1">
    <citation type="submission" date="2018-08" db="EMBL/GenBank/DDBJ databases">
        <title>Recombination of ecologically and evolutionarily significant loci maintains genetic cohesion in the Pseudomonas syringae species complex.</title>
        <authorList>
            <person name="Dillon M."/>
            <person name="Thakur S."/>
            <person name="Almeida R.N.D."/>
            <person name="Weir B.S."/>
            <person name="Guttman D.S."/>
        </authorList>
    </citation>
    <scope>NUCLEOTIDE SEQUENCE [LARGE SCALE GENOMIC DNA]</scope>
    <source>
        <strain evidence="1 2">88_10</strain>
    </source>
</reference>
<evidence type="ECO:0008006" key="3">
    <source>
        <dbReference type="Google" id="ProtNLM"/>
    </source>
</evidence>
<dbReference type="Proteomes" id="UP000282378">
    <property type="component" value="Unassembled WGS sequence"/>
</dbReference>
<dbReference type="Pfam" id="PF05594">
    <property type="entry name" value="Fil_haemagg"/>
    <property type="match status" value="1"/>
</dbReference>
<dbReference type="InterPro" id="IPR010069">
    <property type="entry name" value="CdiA_FHA1_rpt"/>
</dbReference>
<accession>A0A3M2UZT1</accession>
<protein>
    <recommendedName>
        <fullName evidence="3">Filamentous hemagglutinin, intein-containing</fullName>
    </recommendedName>
</protein>
<organism evidence="1 2">
    <name type="scientific">Pseudomonas syringae pv. maculicola</name>
    <dbReference type="NCBI Taxonomy" id="59511"/>
    <lineage>
        <taxon>Bacteria</taxon>
        <taxon>Pseudomonadati</taxon>
        <taxon>Pseudomonadota</taxon>
        <taxon>Gammaproteobacteria</taxon>
        <taxon>Pseudomonadales</taxon>
        <taxon>Pseudomonadaceae</taxon>
        <taxon>Pseudomonas</taxon>
    </lineage>
</organism>
<dbReference type="InterPro" id="IPR008619">
    <property type="entry name" value="Filamentous_hemagglutn_rpt"/>
</dbReference>
<feature type="non-terminal residue" evidence="1">
    <location>
        <position position="1"/>
    </location>
</feature>
<name>A0A3M2UZT1_PSEYM</name>
<evidence type="ECO:0000313" key="1">
    <source>
        <dbReference type="EMBL" id="RML32490.1"/>
    </source>
</evidence>